<sequence>MREYARGSVPAQDLRAGHTVSPYIRSRPSSRTTEPSSQSAPDSDDIQHEAVNKQGGALVRGNIGDATFQVPPGPESTVAGDTNEYPLQSEVARAVQMARAEVATVRRDRCEFSRSEDAGSSRRIGSHASNRQSKSPSVQQSVNRQSTVSPSVNSTVSPSVSPHSKSNSSPNRQSISHPICQSNSQSINHSIRQSDQIRSPRSQQDAEVQQSKSNAIEGGRETRSVQKWCEMILCGQSCNLQSKRVASHSGQILLLESRRSRLDQRAGT</sequence>
<feature type="compositionally biased region" description="Polar residues" evidence="1">
    <location>
        <begin position="172"/>
        <end position="214"/>
    </location>
</feature>
<feature type="region of interest" description="Disordered" evidence="1">
    <location>
        <begin position="111"/>
        <end position="221"/>
    </location>
</feature>
<proteinExistence type="predicted"/>
<keyword evidence="3" id="KW-1185">Reference proteome</keyword>
<dbReference type="EMBL" id="OZ035824">
    <property type="protein sequence ID" value="CAL1592498.1"/>
    <property type="molecule type" value="Genomic_DNA"/>
</dbReference>
<feature type="compositionally biased region" description="Basic and acidic residues" evidence="1">
    <location>
        <begin position="111"/>
        <end position="120"/>
    </location>
</feature>
<protein>
    <submittedName>
        <fullName evidence="2">Uncharacterized protein</fullName>
    </submittedName>
</protein>
<feature type="compositionally biased region" description="Low complexity" evidence="1">
    <location>
        <begin position="146"/>
        <end position="171"/>
    </location>
</feature>
<feature type="compositionally biased region" description="Polar residues" evidence="1">
    <location>
        <begin position="127"/>
        <end position="145"/>
    </location>
</feature>
<feature type="compositionally biased region" description="Low complexity" evidence="1">
    <location>
        <begin position="25"/>
        <end position="39"/>
    </location>
</feature>
<dbReference type="AlphaFoldDB" id="A0AAV2KR09"/>
<evidence type="ECO:0000313" key="2">
    <source>
        <dbReference type="EMBL" id="CAL1592498.1"/>
    </source>
</evidence>
<gene>
    <name evidence="2" type="ORF">KC01_LOCUS21744</name>
</gene>
<accession>A0AAV2KR09</accession>
<organism evidence="2 3">
    <name type="scientific">Knipowitschia caucasica</name>
    <name type="common">Caucasian dwarf goby</name>
    <name type="synonym">Pomatoschistus caucasicus</name>
    <dbReference type="NCBI Taxonomy" id="637954"/>
    <lineage>
        <taxon>Eukaryota</taxon>
        <taxon>Metazoa</taxon>
        <taxon>Chordata</taxon>
        <taxon>Craniata</taxon>
        <taxon>Vertebrata</taxon>
        <taxon>Euteleostomi</taxon>
        <taxon>Actinopterygii</taxon>
        <taxon>Neopterygii</taxon>
        <taxon>Teleostei</taxon>
        <taxon>Neoteleostei</taxon>
        <taxon>Acanthomorphata</taxon>
        <taxon>Gobiaria</taxon>
        <taxon>Gobiiformes</taxon>
        <taxon>Gobioidei</taxon>
        <taxon>Gobiidae</taxon>
        <taxon>Gobiinae</taxon>
        <taxon>Knipowitschia</taxon>
    </lineage>
</organism>
<evidence type="ECO:0000313" key="3">
    <source>
        <dbReference type="Proteomes" id="UP001497482"/>
    </source>
</evidence>
<evidence type="ECO:0000256" key="1">
    <source>
        <dbReference type="SAM" id="MobiDB-lite"/>
    </source>
</evidence>
<name>A0AAV2KR09_KNICA</name>
<reference evidence="2 3" key="1">
    <citation type="submission" date="2024-04" db="EMBL/GenBank/DDBJ databases">
        <authorList>
            <person name="Waldvogel A.-M."/>
            <person name="Schoenle A."/>
        </authorList>
    </citation>
    <scope>NUCLEOTIDE SEQUENCE [LARGE SCALE GENOMIC DNA]</scope>
</reference>
<dbReference type="Proteomes" id="UP001497482">
    <property type="component" value="Chromosome 2"/>
</dbReference>
<feature type="region of interest" description="Disordered" evidence="1">
    <location>
        <begin position="1"/>
        <end position="46"/>
    </location>
</feature>